<feature type="transmembrane region" description="Helical" evidence="8">
    <location>
        <begin position="408"/>
        <end position="429"/>
    </location>
</feature>
<dbReference type="Proteomes" id="UP000308549">
    <property type="component" value="Unassembled WGS sequence"/>
</dbReference>
<evidence type="ECO:0000313" key="13">
    <source>
        <dbReference type="Proteomes" id="UP000308549"/>
    </source>
</evidence>
<reference evidence="12 13" key="1">
    <citation type="submission" date="2017-03" db="EMBL/GenBank/DDBJ databases">
        <title>Genomes of endolithic fungi from Antarctica.</title>
        <authorList>
            <person name="Coleine C."/>
            <person name="Masonjones S."/>
            <person name="Stajich J.E."/>
        </authorList>
    </citation>
    <scope>NUCLEOTIDE SEQUENCE [LARGE SCALE GENOMIC DNA]</scope>
    <source>
        <strain evidence="12 13">CCFEE 6315</strain>
    </source>
</reference>
<dbReference type="PANTHER" id="PTHR47797">
    <property type="entry name" value="DEHYDROGENASE, PUTATIVE (AFU_ORTHOLOGUE AFUA_8G05805)-RELATED"/>
    <property type="match status" value="1"/>
</dbReference>
<evidence type="ECO:0000256" key="3">
    <source>
        <dbReference type="ARBA" id="ARBA00022692"/>
    </source>
</evidence>
<dbReference type="GO" id="GO:0016020">
    <property type="term" value="C:membrane"/>
    <property type="evidence" value="ECO:0007669"/>
    <property type="project" value="UniProtKB-SubCell"/>
</dbReference>
<evidence type="ECO:0000256" key="8">
    <source>
        <dbReference type="SAM" id="Phobius"/>
    </source>
</evidence>
<evidence type="ECO:0000313" key="12">
    <source>
        <dbReference type="EMBL" id="TKA22608.1"/>
    </source>
</evidence>
<dbReference type="PANTHER" id="PTHR47797:SF1">
    <property type="entry name" value="CYTOCHROME B561 DOMAIN-CONTAINING PROTEIN-RELATED"/>
    <property type="match status" value="1"/>
</dbReference>
<dbReference type="Gene3D" id="1.20.120.1770">
    <property type="match status" value="1"/>
</dbReference>
<feature type="region of interest" description="Disordered" evidence="7">
    <location>
        <begin position="500"/>
        <end position="521"/>
    </location>
</feature>
<dbReference type="InterPro" id="IPR006593">
    <property type="entry name" value="Cyt_b561/ferric_Rdtase_TM"/>
</dbReference>
<keyword evidence="13" id="KW-1185">Reference proteome</keyword>
<dbReference type="CDD" id="cd08760">
    <property type="entry name" value="Cyt_b561_FRRS1_like"/>
    <property type="match status" value="1"/>
</dbReference>
<feature type="transmembrane region" description="Helical" evidence="8">
    <location>
        <begin position="344"/>
        <end position="362"/>
    </location>
</feature>
<sequence length="521" mass="55944">MLNTLARQYLLLVVSLCALSRHVVAQSSAPDPMGASIPSAVFVDNSTDSGAFTFAINIDEETEDVYFHLSYPAVTEWMAVGFGEKMQGALMLIAYPSSNGTGMTLSPRLGIGNTEPEHTKDIKCELIWEDELVKANIVANGVGANKNTKMMTVDAVCRDATTWKTGKLNYDYSNDASDDAPSYSKTTTPFIYALGPSLHGGPGGHHTGLQSNSPAAGLERHSYYGHFTLDLSQATANTSSAGIPRGNNPYDNRLYVSEYAANAATGPGKTDHYPAPYIHGVIMCLCFVIIFPLGALLLRLLPRVLPHTILQTIGFILVTMATAGGIVISRLYVRSKNFTSGHQVLGILIFIALIFQLGLGILHHRSFKKHKQGTLMGKVHLFLGPLAILLGIINAPIGFVLAGNSHLGIPYAIAVIIIALLFLFARIFLRRYLVRIRRAKGQQQQHGPVGSYPHAAHFGQGTGGGVSGYTGPQAANYDHLGSPPAYDRSTSFGSEDVPLRVYGRKGSEGGPGAPQFPRPVV</sequence>
<keyword evidence="5 8" id="KW-1133">Transmembrane helix</keyword>
<keyword evidence="9" id="KW-0732">Signal</keyword>
<evidence type="ECO:0000259" key="11">
    <source>
        <dbReference type="SMART" id="SM00665"/>
    </source>
</evidence>
<feature type="transmembrane region" description="Helical" evidence="8">
    <location>
        <begin position="313"/>
        <end position="332"/>
    </location>
</feature>
<dbReference type="InterPro" id="IPR005018">
    <property type="entry name" value="DOMON_domain"/>
</dbReference>
<organism evidence="12 13">
    <name type="scientific">Salinomyces thailandicus</name>
    <dbReference type="NCBI Taxonomy" id="706561"/>
    <lineage>
        <taxon>Eukaryota</taxon>
        <taxon>Fungi</taxon>
        <taxon>Dikarya</taxon>
        <taxon>Ascomycota</taxon>
        <taxon>Pezizomycotina</taxon>
        <taxon>Dothideomycetes</taxon>
        <taxon>Dothideomycetidae</taxon>
        <taxon>Mycosphaerellales</taxon>
        <taxon>Teratosphaeriaceae</taxon>
        <taxon>Salinomyces</taxon>
    </lineage>
</organism>
<dbReference type="Gene3D" id="2.60.40.1210">
    <property type="entry name" value="Cellobiose dehydrogenase, cytochrome domain"/>
    <property type="match status" value="1"/>
</dbReference>
<feature type="transmembrane region" description="Helical" evidence="8">
    <location>
        <begin position="277"/>
        <end position="301"/>
    </location>
</feature>
<evidence type="ECO:0000256" key="2">
    <source>
        <dbReference type="ARBA" id="ARBA00022448"/>
    </source>
</evidence>
<dbReference type="Pfam" id="PF16010">
    <property type="entry name" value="CDH-cyt"/>
    <property type="match status" value="1"/>
</dbReference>
<comment type="subcellular location">
    <subcellularLocation>
        <location evidence="1">Membrane</location>
    </subcellularLocation>
</comment>
<evidence type="ECO:0000256" key="4">
    <source>
        <dbReference type="ARBA" id="ARBA00022982"/>
    </source>
</evidence>
<dbReference type="SUPFAM" id="SSF49344">
    <property type="entry name" value="CBD9-like"/>
    <property type="match status" value="1"/>
</dbReference>
<evidence type="ECO:0000256" key="5">
    <source>
        <dbReference type="ARBA" id="ARBA00022989"/>
    </source>
</evidence>
<keyword evidence="4" id="KW-0249">Electron transport</keyword>
<keyword evidence="3 8" id="KW-0812">Transmembrane</keyword>
<comment type="caution">
    <text evidence="12">The sequence shown here is derived from an EMBL/GenBank/DDBJ whole genome shotgun (WGS) entry which is preliminary data.</text>
</comment>
<evidence type="ECO:0000256" key="7">
    <source>
        <dbReference type="SAM" id="MobiDB-lite"/>
    </source>
</evidence>
<feature type="transmembrane region" description="Helical" evidence="8">
    <location>
        <begin position="382"/>
        <end position="402"/>
    </location>
</feature>
<evidence type="ECO:0008006" key="14">
    <source>
        <dbReference type="Google" id="ProtNLM"/>
    </source>
</evidence>
<keyword evidence="6 8" id="KW-0472">Membrane</keyword>
<dbReference type="SMART" id="SM00664">
    <property type="entry name" value="DoH"/>
    <property type="match status" value="1"/>
</dbReference>
<keyword evidence="2" id="KW-0813">Transport</keyword>
<gene>
    <name evidence="12" type="ORF">B0A50_08297</name>
</gene>
<dbReference type="CDD" id="cd09630">
    <property type="entry name" value="CDH_like_cytochrome"/>
    <property type="match status" value="1"/>
</dbReference>
<dbReference type="OrthoDB" id="19261at2759"/>
<evidence type="ECO:0000256" key="6">
    <source>
        <dbReference type="ARBA" id="ARBA00023136"/>
    </source>
</evidence>
<evidence type="ECO:0000256" key="1">
    <source>
        <dbReference type="ARBA" id="ARBA00004370"/>
    </source>
</evidence>
<name>A0A4U0TL05_9PEZI</name>
<evidence type="ECO:0000259" key="10">
    <source>
        <dbReference type="SMART" id="SM00664"/>
    </source>
</evidence>
<accession>A0A4U0TL05</accession>
<feature type="domain" description="Cytochrome b561" evidence="11">
    <location>
        <begin position="278"/>
        <end position="399"/>
    </location>
</feature>
<dbReference type="InterPro" id="IPR015920">
    <property type="entry name" value="Cellobiose_DH-like_cyt"/>
</dbReference>
<evidence type="ECO:0000256" key="9">
    <source>
        <dbReference type="SAM" id="SignalP"/>
    </source>
</evidence>
<dbReference type="SMART" id="SM00665">
    <property type="entry name" value="B561"/>
    <property type="match status" value="1"/>
</dbReference>
<feature type="chain" id="PRO_5020957568" description="Cytochrome b561 domain-containing protein" evidence="9">
    <location>
        <begin position="26"/>
        <end position="521"/>
    </location>
</feature>
<feature type="domain" description="DOMON" evidence="10">
    <location>
        <begin position="77"/>
        <end position="195"/>
    </location>
</feature>
<dbReference type="Pfam" id="PF03188">
    <property type="entry name" value="Cytochrom_B561"/>
    <property type="match status" value="1"/>
</dbReference>
<proteinExistence type="predicted"/>
<dbReference type="EMBL" id="NAJL01000070">
    <property type="protein sequence ID" value="TKA22608.1"/>
    <property type="molecule type" value="Genomic_DNA"/>
</dbReference>
<dbReference type="AlphaFoldDB" id="A0A4U0TL05"/>
<protein>
    <recommendedName>
        <fullName evidence="14">Cytochrome b561 domain-containing protein</fullName>
    </recommendedName>
</protein>
<feature type="signal peptide" evidence="9">
    <location>
        <begin position="1"/>
        <end position="25"/>
    </location>
</feature>